<evidence type="ECO:0000313" key="2">
    <source>
        <dbReference type="Proteomes" id="UP000033163"/>
    </source>
</evidence>
<dbReference type="Proteomes" id="UP000033163">
    <property type="component" value="Chromosome I"/>
</dbReference>
<gene>
    <name evidence="1" type="ORF">PRIO_2955</name>
</gene>
<dbReference type="KEGG" id="pri:PRIO_2955"/>
<dbReference type="HOGENOM" id="CLU_3404640_0_0_9"/>
<protein>
    <submittedName>
        <fullName evidence="1">Uncharacterized protein</fullName>
    </submittedName>
</protein>
<dbReference type="EMBL" id="LN831776">
    <property type="protein sequence ID" value="CQR55358.1"/>
    <property type="molecule type" value="Genomic_DNA"/>
</dbReference>
<accession>A0A0E3WHI7</accession>
<sequence>MNLNGWGSFNAFDDFQPLSYQRTRFKGFVR</sequence>
<proteinExistence type="predicted"/>
<evidence type="ECO:0000313" key="1">
    <source>
        <dbReference type="EMBL" id="CQR55358.1"/>
    </source>
</evidence>
<name>A0A0E3WHI7_9BACL</name>
<reference evidence="2" key="1">
    <citation type="submission" date="2015-03" db="EMBL/GenBank/DDBJ databases">
        <authorList>
            <person name="Wibberg D."/>
        </authorList>
    </citation>
    <scope>NUCLEOTIDE SEQUENCE [LARGE SCALE GENOMIC DNA]</scope>
</reference>
<dbReference type="AlphaFoldDB" id="A0A0E3WHI7"/>
<dbReference type="PATRIC" id="fig|1073571.4.peg.3150"/>
<organism evidence="1 2">
    <name type="scientific">Paenibacillus riograndensis SBR5</name>
    <dbReference type="NCBI Taxonomy" id="1073571"/>
    <lineage>
        <taxon>Bacteria</taxon>
        <taxon>Bacillati</taxon>
        <taxon>Bacillota</taxon>
        <taxon>Bacilli</taxon>
        <taxon>Bacillales</taxon>
        <taxon>Paenibacillaceae</taxon>
        <taxon>Paenibacillus</taxon>
        <taxon>Paenibacillus sonchi group</taxon>
    </lineage>
</organism>